<comment type="catalytic activity">
    <reaction evidence="1 9">
        <text>(2R)-2-phosphoglycerate = (2R)-3-phosphoglycerate</text>
        <dbReference type="Rhea" id="RHEA:15901"/>
        <dbReference type="ChEBI" id="CHEBI:58272"/>
        <dbReference type="ChEBI" id="CHEBI:58289"/>
        <dbReference type="EC" id="5.4.2.12"/>
    </reaction>
</comment>
<dbReference type="InterPro" id="IPR005995">
    <property type="entry name" value="Pgm_bpd_ind"/>
</dbReference>
<dbReference type="EMBL" id="AEPU01000019">
    <property type="protein sequence ID" value="EFU71982.1"/>
    <property type="molecule type" value="Genomic_DNA"/>
</dbReference>
<gene>
    <name evidence="9 16" type="primary">gpmI</name>
    <name evidence="16" type="ORF">HMPREF9400_0932</name>
</gene>
<feature type="binding site" evidence="9 12">
    <location>
        <begin position="168"/>
        <end position="169"/>
    </location>
    <ligand>
        <name>substrate</name>
    </ligand>
</feature>
<dbReference type="PANTHER" id="PTHR31637:SF0">
    <property type="entry name" value="2,3-BISPHOSPHOGLYCERATE-INDEPENDENT PHOSPHOGLYCERATE MUTASE"/>
    <property type="match status" value="1"/>
</dbReference>
<dbReference type="HAMAP" id="MF_01038">
    <property type="entry name" value="GpmI"/>
    <property type="match status" value="1"/>
</dbReference>
<feature type="binding site" evidence="9 12">
    <location>
        <begin position="269"/>
        <end position="272"/>
    </location>
    <ligand>
        <name>substrate</name>
    </ligand>
</feature>
<feature type="binding site" evidence="9 13">
    <location>
        <position position="32"/>
    </location>
    <ligand>
        <name>Mn(2+)</name>
        <dbReference type="ChEBI" id="CHEBI:29035"/>
        <label>2</label>
    </ligand>
</feature>
<dbReference type="CDD" id="cd16010">
    <property type="entry name" value="iPGM"/>
    <property type="match status" value="1"/>
</dbReference>
<dbReference type="Pfam" id="PF01676">
    <property type="entry name" value="Metalloenzyme"/>
    <property type="match status" value="1"/>
</dbReference>
<evidence type="ECO:0000256" key="10">
    <source>
        <dbReference type="NCBIfam" id="TIGR01307"/>
    </source>
</evidence>
<dbReference type="GO" id="GO:0006007">
    <property type="term" value="P:glucose catabolic process"/>
    <property type="evidence" value="ECO:0007669"/>
    <property type="project" value="InterPro"/>
</dbReference>
<keyword evidence="5 9" id="KW-0479">Metal-binding</keyword>
<evidence type="ECO:0000256" key="3">
    <source>
        <dbReference type="ARBA" id="ARBA00004798"/>
    </source>
</evidence>
<dbReference type="UniPathway" id="UPA00109">
    <property type="reaction ID" value="UER00186"/>
</dbReference>
<evidence type="ECO:0000256" key="1">
    <source>
        <dbReference type="ARBA" id="ARBA00000370"/>
    </source>
</evidence>
<dbReference type="InterPro" id="IPR011258">
    <property type="entry name" value="BPG-indep_PGM_N"/>
</dbReference>
<feature type="binding site" evidence="9 13">
    <location>
        <position position="449"/>
    </location>
    <ligand>
        <name>Mn(2+)</name>
        <dbReference type="ChEBI" id="CHEBI:29035"/>
        <label>2</label>
    </ligand>
</feature>
<feature type="binding site" evidence="9 13">
    <location>
        <position position="466"/>
    </location>
    <ligand>
        <name>Mn(2+)</name>
        <dbReference type="ChEBI" id="CHEBI:29035"/>
        <label>1</label>
    </ligand>
</feature>
<organism evidence="16 17">
    <name type="scientific">Campylobacter upsaliensis JV21</name>
    <dbReference type="NCBI Taxonomy" id="888826"/>
    <lineage>
        <taxon>Bacteria</taxon>
        <taxon>Pseudomonadati</taxon>
        <taxon>Campylobacterota</taxon>
        <taxon>Epsilonproteobacteria</taxon>
        <taxon>Campylobacterales</taxon>
        <taxon>Campylobacteraceae</taxon>
        <taxon>Campylobacter</taxon>
    </lineage>
</organism>
<keyword evidence="6 9" id="KW-0324">Glycolysis</keyword>
<dbReference type="GO" id="GO:0004619">
    <property type="term" value="F:phosphoglycerate mutase activity"/>
    <property type="evidence" value="ECO:0007669"/>
    <property type="project" value="UniProtKB-UniRule"/>
</dbReference>
<dbReference type="AlphaFoldDB" id="A0A828QVI6"/>
<comment type="pathway">
    <text evidence="3 9">Carbohydrate degradation; glycolysis; pyruvate from D-glyceraldehyde 3-phosphate: step 3/5.</text>
</comment>
<feature type="binding site" evidence="9 13">
    <location>
        <position position="411"/>
    </location>
    <ligand>
        <name>Mn(2+)</name>
        <dbReference type="ChEBI" id="CHEBI:29035"/>
        <label>1</label>
    </ligand>
</feature>
<feature type="binding site" evidence="9 13">
    <location>
        <position position="82"/>
    </location>
    <ligand>
        <name>Mn(2+)</name>
        <dbReference type="ChEBI" id="CHEBI:29035"/>
        <label>2</label>
    </ligand>
</feature>
<feature type="binding site" evidence="9 12">
    <location>
        <position position="341"/>
    </location>
    <ligand>
        <name>substrate</name>
    </ligand>
</feature>
<evidence type="ECO:0000259" key="15">
    <source>
        <dbReference type="Pfam" id="PF06415"/>
    </source>
</evidence>
<feature type="active site" description="Phosphoserine intermediate" evidence="9 11">
    <location>
        <position position="82"/>
    </location>
</feature>
<dbReference type="EC" id="5.4.2.12" evidence="9 10"/>
<dbReference type="SUPFAM" id="SSF64158">
    <property type="entry name" value="2,3-Bisphosphoglycerate-independent phosphoglycerate mutase, substrate-binding domain"/>
    <property type="match status" value="1"/>
</dbReference>
<sequence>MLFKSLILVKFSQKYPYKRAKMKQKCILIITDGIGYNPNTAFNAFNAAKKPTYDKLFKEVPNSLLKTSGLAVGLPEGQMGNSEVGHMCIGSGRIIYQNLVKINQAIEKDMLKNNANLKALLQKCKRVHIVGLYSDGGVHSLHTHFNALLTICKDEGKEVFAHAISDGRDVSPKSGLKLIRDLESFCDAKKIHFASLAGRFYAMDRDKRWERVEAYYKALLGEAKRVKKMSAYVEENYQKNIFDEFIEPVISEEFEGLNEEDGLIFINFRNDRMKQLVELLSAENFTPLKQKKRFSNLLTMSVYDDKFNIPVLFEKEELKNTLAEVISNAGLSQLHTAETEKYAHVTFFFNGGKEDLLENETRVLIPSPKIKTYDEKPQMSAFEVCEVVKEGIKKGEDFIVVNFANGDMVGHTGDFNAAVSAVEAVDTCLGEVIEEARRQNYAFIITSDHGNCEAMQDEKGNLLTNHTTFDVFVFIEAQICKQIKPNMGLSNIAASVLKILNLEIPKEMNEALF</sequence>
<dbReference type="GO" id="GO:0030145">
    <property type="term" value="F:manganese ion binding"/>
    <property type="evidence" value="ECO:0007669"/>
    <property type="project" value="UniProtKB-UniRule"/>
</dbReference>
<dbReference type="PIRSF" id="PIRSF001492">
    <property type="entry name" value="IPGAM"/>
    <property type="match status" value="1"/>
</dbReference>
<evidence type="ECO:0000256" key="13">
    <source>
        <dbReference type="PIRSR" id="PIRSR001492-3"/>
    </source>
</evidence>
<name>A0A828QVI6_CAMUP</name>
<comment type="subunit">
    <text evidence="9">Monomer.</text>
</comment>
<dbReference type="Gene3D" id="3.40.720.10">
    <property type="entry name" value="Alkaline Phosphatase, subunit A"/>
    <property type="match status" value="1"/>
</dbReference>
<evidence type="ECO:0000256" key="11">
    <source>
        <dbReference type="PIRSR" id="PIRSR001492-1"/>
    </source>
</evidence>
<keyword evidence="7 9" id="KW-0464">Manganese</keyword>
<dbReference type="InterPro" id="IPR017850">
    <property type="entry name" value="Alkaline_phosphatase_core_sf"/>
</dbReference>
<evidence type="ECO:0000259" key="14">
    <source>
        <dbReference type="Pfam" id="PF01676"/>
    </source>
</evidence>
<feature type="binding site" evidence="9 12">
    <location>
        <position position="139"/>
    </location>
    <ligand>
        <name>substrate</name>
    </ligand>
</feature>
<comment type="similarity">
    <text evidence="4 9">Belongs to the BPG-independent phosphoglycerate mutase family.</text>
</comment>
<dbReference type="GO" id="GO:0006096">
    <property type="term" value="P:glycolytic process"/>
    <property type="evidence" value="ECO:0007669"/>
    <property type="project" value="UniProtKB-UniRule"/>
</dbReference>
<comment type="function">
    <text evidence="2 9">Catalyzes the interconversion of 2-phosphoglycerate and 3-phosphoglycerate.</text>
</comment>
<dbReference type="InterPro" id="IPR006124">
    <property type="entry name" value="Metalloenzyme"/>
</dbReference>
<dbReference type="FunFam" id="3.40.1450.10:FF:000002">
    <property type="entry name" value="2,3-bisphosphoglycerate-independent phosphoglycerate mutase"/>
    <property type="match status" value="1"/>
</dbReference>
<evidence type="ECO:0000256" key="7">
    <source>
        <dbReference type="ARBA" id="ARBA00023211"/>
    </source>
</evidence>
<dbReference type="GO" id="GO:0005829">
    <property type="term" value="C:cytosol"/>
    <property type="evidence" value="ECO:0007669"/>
    <property type="project" value="TreeGrafter"/>
</dbReference>
<feature type="domain" description="Metalloenzyme" evidence="14">
    <location>
        <begin position="24"/>
        <end position="503"/>
    </location>
</feature>
<feature type="binding site" evidence="9 13">
    <location>
        <position position="448"/>
    </location>
    <ligand>
        <name>Mn(2+)</name>
        <dbReference type="ChEBI" id="CHEBI:29035"/>
        <label>2</label>
    </ligand>
</feature>
<dbReference type="NCBIfam" id="TIGR01307">
    <property type="entry name" value="pgm_bpd_ind"/>
    <property type="match status" value="1"/>
</dbReference>
<evidence type="ECO:0000256" key="8">
    <source>
        <dbReference type="ARBA" id="ARBA00023235"/>
    </source>
</evidence>
<dbReference type="Pfam" id="PF06415">
    <property type="entry name" value="iPGM_N"/>
    <property type="match status" value="1"/>
</dbReference>
<reference evidence="16 17" key="1">
    <citation type="submission" date="2010-12" db="EMBL/GenBank/DDBJ databases">
        <authorList>
            <person name="Muzny D."/>
            <person name="Qin X."/>
            <person name="Buhay C."/>
            <person name="Dugan-Rocha S."/>
            <person name="Ding Y."/>
            <person name="Chen G."/>
            <person name="Hawes A."/>
            <person name="Holder M."/>
            <person name="Jhangiani S."/>
            <person name="Johnson A."/>
            <person name="Khan Z."/>
            <person name="Li Z."/>
            <person name="Liu W."/>
            <person name="Liu X."/>
            <person name="Perez L."/>
            <person name="Shen H."/>
            <person name="Wang Q."/>
            <person name="Watt J."/>
            <person name="Xi L."/>
            <person name="Xin Y."/>
            <person name="Zhou J."/>
            <person name="Deng J."/>
            <person name="Jiang H."/>
            <person name="Liu Y."/>
            <person name="Qu J."/>
            <person name="Song X.-Z."/>
            <person name="Zhang L."/>
            <person name="Villasana D."/>
            <person name="Johnson A."/>
            <person name="Liu J."/>
            <person name="Liyanage D."/>
            <person name="Lorensuhewa L."/>
            <person name="Robinson T."/>
            <person name="Song A."/>
            <person name="Song B.-B."/>
            <person name="Dinh H."/>
            <person name="Thornton R."/>
            <person name="Coyle M."/>
            <person name="Francisco L."/>
            <person name="Jackson L."/>
            <person name="Javaid M."/>
            <person name="Korchina V."/>
            <person name="Kovar C."/>
            <person name="Mata R."/>
            <person name="Mathew T."/>
            <person name="Ngo R."/>
            <person name="Nguyen L."/>
            <person name="Nguyen N."/>
            <person name="Okwuonu G."/>
            <person name="Ongeri F."/>
            <person name="Pham C."/>
            <person name="Simmons D."/>
            <person name="Wilczek-Boney K."/>
            <person name="Hale W."/>
            <person name="Jakkamsetti A."/>
            <person name="Pham P."/>
            <person name="Ruth R."/>
            <person name="San Lucas F."/>
            <person name="Warren J."/>
            <person name="Zhang J."/>
            <person name="Zhao Z."/>
            <person name="Zhou C."/>
            <person name="Zhu D."/>
            <person name="Lee S."/>
            <person name="Bess C."/>
            <person name="Blankenburg K."/>
            <person name="Forbes L."/>
            <person name="Fu Q."/>
            <person name="Gubbala S."/>
            <person name="Hirani K."/>
            <person name="Jayaseelan J.C."/>
            <person name="Lara F."/>
            <person name="Munidasa M."/>
            <person name="Palculict T."/>
            <person name="Patil S."/>
            <person name="Pu L.-L."/>
            <person name="Saada N."/>
            <person name="Tang L."/>
            <person name="Weissenberger G."/>
            <person name="Zhu Y."/>
            <person name="Hemphill L."/>
            <person name="Shang Y."/>
            <person name="Youmans B."/>
            <person name="Ayvaz T."/>
            <person name="Ross M."/>
            <person name="Santibanez J."/>
            <person name="Aqrawi P."/>
            <person name="Gross S."/>
            <person name="Joshi V."/>
            <person name="Fowler G."/>
            <person name="Nazareth L."/>
            <person name="Reid J."/>
            <person name="Worley K."/>
            <person name="Petrosino J."/>
            <person name="Highlander S."/>
            <person name="Gibbs R."/>
        </authorList>
    </citation>
    <scope>NUCLEOTIDE SEQUENCE [LARGE SCALE GENOMIC DNA]</scope>
    <source>
        <strain evidence="16 17">JV21</strain>
    </source>
</reference>
<evidence type="ECO:0000256" key="2">
    <source>
        <dbReference type="ARBA" id="ARBA00002315"/>
    </source>
</evidence>
<dbReference type="SUPFAM" id="SSF53649">
    <property type="entry name" value="Alkaline phosphatase-like"/>
    <property type="match status" value="1"/>
</dbReference>
<feature type="binding site" evidence="9 12">
    <location>
        <position position="199"/>
    </location>
    <ligand>
        <name>substrate</name>
    </ligand>
</feature>
<comment type="caution">
    <text evidence="16">The sequence shown here is derived from an EMBL/GenBank/DDBJ whole genome shotgun (WGS) entry which is preliminary data.</text>
</comment>
<keyword evidence="8 9" id="KW-0413">Isomerase</keyword>
<evidence type="ECO:0000313" key="16">
    <source>
        <dbReference type="EMBL" id="EFU71982.1"/>
    </source>
</evidence>
<proteinExistence type="inferred from homology"/>
<evidence type="ECO:0000256" key="4">
    <source>
        <dbReference type="ARBA" id="ARBA00008819"/>
    </source>
</evidence>
<feature type="domain" description="BPG-independent PGAM N-terminal" evidence="15">
    <location>
        <begin position="102"/>
        <end position="304"/>
    </location>
</feature>
<evidence type="ECO:0000256" key="9">
    <source>
        <dbReference type="HAMAP-Rule" id="MF_01038"/>
    </source>
</evidence>
<evidence type="ECO:0000313" key="17">
    <source>
        <dbReference type="Proteomes" id="UP000005813"/>
    </source>
</evidence>
<dbReference type="Proteomes" id="UP000005813">
    <property type="component" value="Unassembled WGS sequence"/>
</dbReference>
<evidence type="ECO:0000256" key="5">
    <source>
        <dbReference type="ARBA" id="ARBA00022723"/>
    </source>
</evidence>
<dbReference type="InterPro" id="IPR036646">
    <property type="entry name" value="PGAM_B_sf"/>
</dbReference>
<dbReference type="Gene3D" id="3.40.1450.10">
    <property type="entry name" value="BPG-independent phosphoglycerate mutase, domain B"/>
    <property type="match status" value="1"/>
</dbReference>
<protein>
    <recommendedName>
        <fullName evidence="9 10">2,3-bisphosphoglycerate-independent phosphoglycerate mutase</fullName>
        <shortName evidence="9">BPG-independent PGAM</shortName>
        <shortName evidence="9">Phosphoglyceromutase</shortName>
        <shortName evidence="9">iPGM</shortName>
        <ecNumber evidence="9 10">5.4.2.12</ecNumber>
    </recommendedName>
</protein>
<evidence type="ECO:0000256" key="6">
    <source>
        <dbReference type="ARBA" id="ARBA00023152"/>
    </source>
</evidence>
<feature type="binding site" evidence="9 13">
    <location>
        <position position="407"/>
    </location>
    <ligand>
        <name>Mn(2+)</name>
        <dbReference type="ChEBI" id="CHEBI:29035"/>
        <label>1</label>
    </ligand>
</feature>
<evidence type="ECO:0000256" key="12">
    <source>
        <dbReference type="PIRSR" id="PIRSR001492-2"/>
    </source>
</evidence>
<feature type="binding site" evidence="9 12">
    <location>
        <position position="205"/>
    </location>
    <ligand>
        <name>substrate</name>
    </ligand>
</feature>
<accession>A0A828QVI6</accession>
<comment type="cofactor">
    <cofactor evidence="9">
        <name>Mn(2+)</name>
        <dbReference type="ChEBI" id="CHEBI:29035"/>
    </cofactor>
    <text evidence="9">Binds 2 manganese ions per subunit.</text>
</comment>
<dbReference type="PANTHER" id="PTHR31637">
    <property type="entry name" value="2,3-BISPHOSPHOGLYCERATE-INDEPENDENT PHOSPHOGLYCERATE MUTASE"/>
    <property type="match status" value="1"/>
</dbReference>